<organism evidence="1 2">
    <name type="scientific">Fusarium ambrosium</name>
    <dbReference type="NCBI Taxonomy" id="131363"/>
    <lineage>
        <taxon>Eukaryota</taxon>
        <taxon>Fungi</taxon>
        <taxon>Dikarya</taxon>
        <taxon>Ascomycota</taxon>
        <taxon>Pezizomycotina</taxon>
        <taxon>Sordariomycetes</taxon>
        <taxon>Hypocreomycetidae</taxon>
        <taxon>Hypocreales</taxon>
        <taxon>Nectriaceae</taxon>
        <taxon>Fusarium</taxon>
        <taxon>Fusarium solani species complex</taxon>
    </lineage>
</organism>
<dbReference type="EMBL" id="NIZV01000644">
    <property type="protein sequence ID" value="RSL83618.1"/>
    <property type="molecule type" value="Genomic_DNA"/>
</dbReference>
<name>A0A428S185_9HYPO</name>
<reference evidence="1 2" key="1">
    <citation type="submission" date="2017-06" db="EMBL/GenBank/DDBJ databases">
        <title>Cmopartive genomic analysis of Ambrosia Fusariam Clade fungi.</title>
        <authorList>
            <person name="Stajich J.E."/>
            <person name="Carrillo J."/>
            <person name="Kijimoto T."/>
            <person name="Eskalen A."/>
            <person name="O'Donnell K."/>
            <person name="Kasson M."/>
        </authorList>
    </citation>
    <scope>NUCLEOTIDE SEQUENCE [LARGE SCALE GENOMIC DNA]</scope>
    <source>
        <strain evidence="1 2">NRRL 20438</strain>
    </source>
</reference>
<gene>
    <name evidence="1" type="ORF">CDV31_016813</name>
</gene>
<keyword evidence="2" id="KW-1185">Reference proteome</keyword>
<dbReference type="Proteomes" id="UP000288429">
    <property type="component" value="Unassembled WGS sequence"/>
</dbReference>
<accession>A0A428S185</accession>
<evidence type="ECO:0000313" key="1">
    <source>
        <dbReference type="EMBL" id="RSL83618.1"/>
    </source>
</evidence>
<sequence>MTAKRLKFGNLRNATDEEKSEIIQEFATITRPVLEKRLEELGRSQFWAPNPVSFVAWFLGTPYVLTVAKEGFTTDNSRVGELDDIREVLCLSELSIQDCHPSPKIQHQIQTSDSMDMCEDGGIRPDWRANAFSGLLPAPEVGEEHDDENARGHIHEEPTINETQFDPPIDLSLFLDSEGLGLGF</sequence>
<comment type="caution">
    <text evidence="1">The sequence shown here is derived from an EMBL/GenBank/DDBJ whole genome shotgun (WGS) entry which is preliminary data.</text>
</comment>
<protein>
    <submittedName>
        <fullName evidence="1">Uncharacterized protein</fullName>
    </submittedName>
</protein>
<dbReference type="AlphaFoldDB" id="A0A428S185"/>
<evidence type="ECO:0000313" key="2">
    <source>
        <dbReference type="Proteomes" id="UP000288429"/>
    </source>
</evidence>
<proteinExistence type="predicted"/>